<accession>A0ABN9S5H2</accession>
<evidence type="ECO:0000313" key="1">
    <source>
        <dbReference type="EMBL" id="CAK0827060.1"/>
    </source>
</evidence>
<dbReference type="Proteomes" id="UP001189429">
    <property type="component" value="Unassembled WGS sequence"/>
</dbReference>
<protein>
    <recommendedName>
        <fullName evidence="3">Reverse transcriptase domain-containing protein</fullName>
    </recommendedName>
</protein>
<evidence type="ECO:0008006" key="3">
    <source>
        <dbReference type="Google" id="ProtNLM"/>
    </source>
</evidence>
<gene>
    <name evidence="1" type="ORF">PCOR1329_LOCUS26684</name>
</gene>
<comment type="caution">
    <text evidence="1">The sequence shown here is derived from an EMBL/GenBank/DDBJ whole genome shotgun (WGS) entry which is preliminary data.</text>
</comment>
<proteinExistence type="predicted"/>
<name>A0ABN9S5H2_9DINO</name>
<dbReference type="EMBL" id="CAUYUJ010009536">
    <property type="protein sequence ID" value="CAK0827060.1"/>
    <property type="molecule type" value="Genomic_DNA"/>
</dbReference>
<feature type="non-terminal residue" evidence="1">
    <location>
        <position position="483"/>
    </location>
</feature>
<keyword evidence="2" id="KW-1185">Reference proteome</keyword>
<evidence type="ECO:0000313" key="2">
    <source>
        <dbReference type="Proteomes" id="UP001189429"/>
    </source>
</evidence>
<organism evidence="1 2">
    <name type="scientific">Prorocentrum cordatum</name>
    <dbReference type="NCBI Taxonomy" id="2364126"/>
    <lineage>
        <taxon>Eukaryota</taxon>
        <taxon>Sar</taxon>
        <taxon>Alveolata</taxon>
        <taxon>Dinophyceae</taxon>
        <taxon>Prorocentrales</taxon>
        <taxon>Prorocentraceae</taxon>
        <taxon>Prorocentrum</taxon>
    </lineage>
</organism>
<sequence>MTKTPLTEWCDASAAHWDAAIRGSSAPQAALKTMVMDETRAHIGYNEQSNFLVDLEKFYDYMDLSLMIDQAMELDFPAVELYLCCLTYLAPRAIRAQGAYAEEINPVCSIVPGCGKANHCARAFLYRLLEKAHQQAPLASIRQYVDDVHSRVEGPAAMVLEQTKQVSVSLVQGMLDLGLRVSPKSILMMSVPAHEQEVQKHVLKVTGIKIKRAKWAKDPGTDCNMGQRRTCKTTKGRLSVAQARTARSTLFRRVGRGSKRTKGVMLHNNNIRAKYRNADPATGVAPSEMKMRRARAADLAGHTTGGRCTATVMLLHYQDDEPKMSAIIDQVKNWFQFWVANPDMRERVRRGWRAVLKKLIYTRPRARWRCITGPMGALILSLRELGWTPRAPDMWIDDQGDEWRHLGDHDSYDELYQDHYREAGALEANALASIWTKARAKAAGYVCDDVCIKCGLGPDTIGHRLYECTVNRQLEHEWVARLT</sequence>
<reference evidence="1" key="1">
    <citation type="submission" date="2023-10" db="EMBL/GenBank/DDBJ databases">
        <authorList>
            <person name="Chen Y."/>
            <person name="Shah S."/>
            <person name="Dougan E. K."/>
            <person name="Thang M."/>
            <person name="Chan C."/>
        </authorList>
    </citation>
    <scope>NUCLEOTIDE SEQUENCE [LARGE SCALE GENOMIC DNA]</scope>
</reference>